<dbReference type="InterPro" id="IPR000719">
    <property type="entry name" value="Prot_kinase_dom"/>
</dbReference>
<dbReference type="VEuPathDB" id="ToxoDB:CSUI_004162"/>
<accession>A0A2C6KND4</accession>
<evidence type="ECO:0000256" key="3">
    <source>
        <dbReference type="ARBA" id="ARBA00022840"/>
    </source>
</evidence>
<dbReference type="FunFam" id="1.10.510.10:FF:000571">
    <property type="entry name" value="Maternal embryonic leucine zipper kinase"/>
    <property type="match status" value="1"/>
</dbReference>
<evidence type="ECO:0000256" key="4">
    <source>
        <dbReference type="PROSITE-ProRule" id="PRU10141"/>
    </source>
</evidence>
<dbReference type="GO" id="GO:0005524">
    <property type="term" value="F:ATP binding"/>
    <property type="evidence" value="ECO:0007669"/>
    <property type="project" value="UniProtKB-UniRule"/>
</dbReference>
<feature type="non-terminal residue" evidence="8">
    <location>
        <position position="479"/>
    </location>
</feature>
<feature type="binding site" evidence="4">
    <location>
        <position position="224"/>
    </location>
    <ligand>
        <name>ATP</name>
        <dbReference type="ChEBI" id="CHEBI:30616"/>
    </ligand>
</feature>
<dbReference type="RefSeq" id="XP_067923668.1">
    <property type="nucleotide sequence ID" value="XM_068064356.1"/>
</dbReference>
<feature type="domain" description="Protein kinase" evidence="7">
    <location>
        <begin position="195"/>
        <end position="448"/>
    </location>
</feature>
<reference evidence="8 9" key="1">
    <citation type="journal article" date="2017" name="Int. J. Parasitol.">
        <title>The genome of the protozoan parasite Cystoisospora suis and a reverse vaccinology approach to identify vaccine candidates.</title>
        <authorList>
            <person name="Palmieri N."/>
            <person name="Shrestha A."/>
            <person name="Ruttkowski B."/>
            <person name="Beck T."/>
            <person name="Vogl C."/>
            <person name="Tomley F."/>
            <person name="Blake D.P."/>
            <person name="Joachim A."/>
        </authorList>
    </citation>
    <scope>NUCLEOTIDE SEQUENCE [LARGE SCALE GENOMIC DNA]</scope>
    <source>
        <strain evidence="8 9">Wien I</strain>
    </source>
</reference>
<evidence type="ECO:0000256" key="5">
    <source>
        <dbReference type="RuleBase" id="RU000304"/>
    </source>
</evidence>
<dbReference type="InterPro" id="IPR008271">
    <property type="entry name" value="Ser/Thr_kinase_AS"/>
</dbReference>
<keyword evidence="8" id="KW-0418">Kinase</keyword>
<dbReference type="GO" id="GO:0005737">
    <property type="term" value="C:cytoplasm"/>
    <property type="evidence" value="ECO:0007669"/>
    <property type="project" value="TreeGrafter"/>
</dbReference>
<dbReference type="GO" id="GO:0004674">
    <property type="term" value="F:protein serine/threonine kinase activity"/>
    <property type="evidence" value="ECO:0007669"/>
    <property type="project" value="UniProtKB-KW"/>
</dbReference>
<dbReference type="InterPro" id="IPR017441">
    <property type="entry name" value="Protein_kinase_ATP_BS"/>
</dbReference>
<dbReference type="Gene3D" id="1.10.510.10">
    <property type="entry name" value="Transferase(Phosphotransferase) domain 1"/>
    <property type="match status" value="1"/>
</dbReference>
<sequence>MHAVAIVCGRNEHKQSERESAPAAKTQGSIAVSKSSHHPSSTTPSLCSSLPPSLSPSSLPSSFSSFSFLFISMFGLSSAELEQLEGCIISHQHGWKTLLVTSNIPRASSSSSRAGENAVSEPVRLKFSPDTTFQAFLDTTGPRINVVPARRAFNEAGEEIFDFEQLLDDDIVYISKGENFYRHKNDQTTDVVGGFVVKELLGEGGFGKVMKAVHPETGEIVAIKFINKKSFNEITDADRVFVEIQALRDLCHKHVIKMKDVIDNPTYICFVMEYATHGELRDYVSKRIKLKEDEARHFFEQIIKGVHYCHSKNIVHRDLKLENILLNEENQCKIADFGLSHFVVDNNATVTEGGTQAYLAPEVWNGTSKHSNPFQLDVWALGVILFAMTHGRLPFERPDRSTLEKVKKEGLPFDSTVSPALKKTISAMLHPDPRKRIRISDLMNDPWLRQSLPWEDSKKPQSSSSSSSFHRDYSVGSSA</sequence>
<dbReference type="PROSITE" id="PS50011">
    <property type="entry name" value="PROTEIN_KINASE_DOM"/>
    <property type="match status" value="1"/>
</dbReference>
<dbReference type="PROSITE" id="PS00108">
    <property type="entry name" value="PROTEIN_KINASE_ST"/>
    <property type="match status" value="1"/>
</dbReference>
<keyword evidence="3 4" id="KW-0067">ATP-binding</keyword>
<dbReference type="FunFam" id="3.30.200.20:FF:000042">
    <property type="entry name" value="Aurora kinase A"/>
    <property type="match status" value="1"/>
</dbReference>
<dbReference type="InterPro" id="IPR011009">
    <property type="entry name" value="Kinase-like_dom_sf"/>
</dbReference>
<feature type="region of interest" description="Disordered" evidence="6">
    <location>
        <begin position="8"/>
        <end position="50"/>
    </location>
</feature>
<dbReference type="EMBL" id="MIGC01001910">
    <property type="protein sequence ID" value="PHJ21990.1"/>
    <property type="molecule type" value="Genomic_DNA"/>
</dbReference>
<evidence type="ECO:0000256" key="2">
    <source>
        <dbReference type="ARBA" id="ARBA00022741"/>
    </source>
</evidence>
<evidence type="ECO:0000313" key="9">
    <source>
        <dbReference type="Proteomes" id="UP000221165"/>
    </source>
</evidence>
<feature type="compositionally biased region" description="Low complexity" evidence="6">
    <location>
        <begin position="38"/>
        <end position="50"/>
    </location>
</feature>
<dbReference type="GO" id="GO:0035556">
    <property type="term" value="P:intracellular signal transduction"/>
    <property type="evidence" value="ECO:0007669"/>
    <property type="project" value="InterPro"/>
</dbReference>
<dbReference type="InterPro" id="IPR036572">
    <property type="entry name" value="Doublecortin_dom_sf"/>
</dbReference>
<organism evidence="8 9">
    <name type="scientific">Cystoisospora suis</name>
    <dbReference type="NCBI Taxonomy" id="483139"/>
    <lineage>
        <taxon>Eukaryota</taxon>
        <taxon>Sar</taxon>
        <taxon>Alveolata</taxon>
        <taxon>Apicomplexa</taxon>
        <taxon>Conoidasida</taxon>
        <taxon>Coccidia</taxon>
        <taxon>Eucoccidiorida</taxon>
        <taxon>Eimeriorina</taxon>
        <taxon>Sarcocystidae</taxon>
        <taxon>Cystoisospora</taxon>
    </lineage>
</organism>
<dbReference type="PANTHER" id="PTHR24346">
    <property type="entry name" value="MAP/MICROTUBULE AFFINITY-REGULATING KINASE"/>
    <property type="match status" value="1"/>
</dbReference>
<comment type="similarity">
    <text evidence="5">Belongs to the protein kinase superfamily.</text>
</comment>
<gene>
    <name evidence="8" type="ORF">CSUI_004162</name>
</gene>
<dbReference type="PROSITE" id="PS00107">
    <property type="entry name" value="PROTEIN_KINASE_ATP"/>
    <property type="match status" value="1"/>
</dbReference>
<feature type="compositionally biased region" description="Basic and acidic residues" evidence="6">
    <location>
        <begin position="10"/>
        <end position="20"/>
    </location>
</feature>
<dbReference type="Pfam" id="PF00069">
    <property type="entry name" value="Pkinase"/>
    <property type="match status" value="1"/>
</dbReference>
<keyword evidence="9" id="KW-1185">Reference proteome</keyword>
<protein>
    <submittedName>
        <fullName evidence="8">Camk camkl protein kinase</fullName>
    </submittedName>
</protein>
<comment type="subunit">
    <text evidence="1">Monomer.</text>
</comment>
<dbReference type="AlphaFoldDB" id="A0A2C6KND4"/>
<dbReference type="Proteomes" id="UP000221165">
    <property type="component" value="Unassembled WGS sequence"/>
</dbReference>
<dbReference type="GeneID" id="94427567"/>
<proteinExistence type="inferred from homology"/>
<keyword evidence="8" id="KW-0808">Transferase</keyword>
<dbReference type="SUPFAM" id="SSF56112">
    <property type="entry name" value="Protein kinase-like (PK-like)"/>
    <property type="match status" value="1"/>
</dbReference>
<dbReference type="SMART" id="SM00220">
    <property type="entry name" value="S_TKc"/>
    <property type="match status" value="1"/>
</dbReference>
<comment type="caution">
    <text evidence="8">The sequence shown here is derived from an EMBL/GenBank/DDBJ whole genome shotgun (WGS) entry which is preliminary data.</text>
</comment>
<evidence type="ECO:0000313" key="8">
    <source>
        <dbReference type="EMBL" id="PHJ21990.1"/>
    </source>
</evidence>
<name>A0A2C6KND4_9APIC</name>
<evidence type="ECO:0000256" key="1">
    <source>
        <dbReference type="ARBA" id="ARBA00011245"/>
    </source>
</evidence>
<dbReference type="SUPFAM" id="SSF89837">
    <property type="entry name" value="Doublecortin (DC)"/>
    <property type="match status" value="1"/>
</dbReference>
<keyword evidence="2 4" id="KW-0547">Nucleotide-binding</keyword>
<dbReference type="CDD" id="cd14003">
    <property type="entry name" value="STKc_AMPK-like"/>
    <property type="match status" value="1"/>
</dbReference>
<feature type="region of interest" description="Disordered" evidence="6">
    <location>
        <begin position="450"/>
        <end position="479"/>
    </location>
</feature>
<dbReference type="OrthoDB" id="10252354at2759"/>
<dbReference type="PANTHER" id="PTHR24346:SF30">
    <property type="entry name" value="MATERNAL EMBRYONIC LEUCINE ZIPPER KINASE"/>
    <property type="match status" value="1"/>
</dbReference>
<evidence type="ECO:0000259" key="7">
    <source>
        <dbReference type="PROSITE" id="PS50011"/>
    </source>
</evidence>
<keyword evidence="5" id="KW-0723">Serine/threonine-protein kinase</keyword>
<evidence type="ECO:0000256" key="6">
    <source>
        <dbReference type="SAM" id="MobiDB-lite"/>
    </source>
</evidence>